<protein>
    <submittedName>
        <fullName evidence="5">G5 domain-containing protein</fullName>
    </submittedName>
</protein>
<dbReference type="InterPro" id="IPR011505">
    <property type="entry name" value="Peptidase_M26_C_dom"/>
</dbReference>
<dbReference type="InterPro" id="IPR008006">
    <property type="entry name" value="Peptidase_M26_N_dom"/>
</dbReference>
<dbReference type="Pfam" id="PF07580">
    <property type="entry name" value="Peptidase_M26_C"/>
    <property type="match status" value="1"/>
</dbReference>
<feature type="domain" description="G5" evidence="4">
    <location>
        <begin position="1"/>
        <end position="71"/>
    </location>
</feature>
<keyword evidence="1" id="KW-0732">Signal</keyword>
<reference evidence="5" key="1">
    <citation type="submission" date="2022-05" db="EMBL/GenBank/DDBJ databases">
        <title>Draft genome sequences of Clostridium perfringens strains isolated from Peru.</title>
        <authorList>
            <person name="Hurtado R."/>
            <person name="Lima L."/>
            <person name="Sousa T."/>
            <person name="Jaiswal A.K."/>
            <person name="Tiwari S."/>
            <person name="Maturrano L."/>
            <person name="Brenig B."/>
            <person name="Azevedo V."/>
        </authorList>
    </citation>
    <scope>NUCLEOTIDE SEQUENCE</scope>
    <source>
        <strain evidence="5">CP4</strain>
    </source>
</reference>
<dbReference type="RefSeq" id="WP_272471491.1">
    <property type="nucleotide sequence ID" value="NZ_JAMWMK010000026.1"/>
</dbReference>
<name>A0A9X3XU70_ENTFC</name>
<dbReference type="Proteomes" id="UP001141166">
    <property type="component" value="Unassembled WGS sequence"/>
</dbReference>
<evidence type="ECO:0000313" key="6">
    <source>
        <dbReference type="Proteomes" id="UP001141166"/>
    </source>
</evidence>
<dbReference type="Gene3D" id="1.20.1270.90">
    <property type="entry name" value="AF1782-like"/>
    <property type="match status" value="3"/>
</dbReference>
<dbReference type="Gene3D" id="2.160.20.110">
    <property type="match status" value="1"/>
</dbReference>
<dbReference type="Pfam" id="PF07501">
    <property type="entry name" value="G5"/>
    <property type="match status" value="1"/>
</dbReference>
<organism evidence="5 6">
    <name type="scientific">Enterococcus faecium</name>
    <name type="common">Streptococcus faecium</name>
    <dbReference type="NCBI Taxonomy" id="1352"/>
    <lineage>
        <taxon>Bacteria</taxon>
        <taxon>Bacillati</taxon>
        <taxon>Bacillota</taxon>
        <taxon>Bacilli</taxon>
        <taxon>Lactobacillales</taxon>
        <taxon>Enterococcaceae</taxon>
        <taxon>Enterococcus</taxon>
    </lineage>
</organism>
<dbReference type="Pfam" id="PF07554">
    <property type="entry name" value="FIVAR"/>
    <property type="match status" value="3"/>
</dbReference>
<dbReference type="GO" id="GO:0004222">
    <property type="term" value="F:metalloendopeptidase activity"/>
    <property type="evidence" value="ECO:0007669"/>
    <property type="project" value="InterPro"/>
</dbReference>
<dbReference type="SMART" id="SM01208">
    <property type="entry name" value="G5"/>
    <property type="match status" value="1"/>
</dbReference>
<dbReference type="InterPro" id="IPR011098">
    <property type="entry name" value="G5_dom"/>
</dbReference>
<dbReference type="EMBL" id="JAMWMK010000026">
    <property type="protein sequence ID" value="MDC4248864.1"/>
    <property type="molecule type" value="Genomic_DNA"/>
</dbReference>
<feature type="non-terminal residue" evidence="5">
    <location>
        <position position="1"/>
    </location>
</feature>
<dbReference type="Pfam" id="PF05342">
    <property type="entry name" value="Peptidase_M26_N"/>
    <property type="match status" value="1"/>
</dbReference>
<comment type="caution">
    <text evidence="5">The sequence shown here is derived from an EMBL/GenBank/DDBJ whole genome shotgun (WGS) entry which is preliminary data.</text>
</comment>
<gene>
    <name evidence="5" type="ORF">M3X98_12575</name>
</gene>
<feature type="coiled-coil region" evidence="3">
    <location>
        <begin position="242"/>
        <end position="279"/>
    </location>
</feature>
<dbReference type="GO" id="GO:0005576">
    <property type="term" value="C:extracellular region"/>
    <property type="evidence" value="ECO:0007669"/>
    <property type="project" value="InterPro"/>
</dbReference>
<dbReference type="GO" id="GO:0016020">
    <property type="term" value="C:membrane"/>
    <property type="evidence" value="ECO:0007669"/>
    <property type="project" value="InterPro"/>
</dbReference>
<evidence type="ECO:0000313" key="5">
    <source>
        <dbReference type="EMBL" id="MDC4248864.1"/>
    </source>
</evidence>
<sequence>TEVIPYTTKTVDNPELEEGITKVKTAGENGIRSIVYKVTYDATGKEINRVEVSETVTKAPVEEVIERGTKKVKIDKNKLETVINQAKTYQENQYTTASWDVLKKALSSAEQTFNDTNSTQEQVDQAVSTLQASIKQLEKKPVNKEQLKQLIDQAKTYQENQHTTASWTAFKKVLSSVEQTFNDTNSTQEQVDQAVTELQQSIQKLEIKTVDKNALQKLIDQVNKLEADSYTTDSWSQLDANLQNATQIMENLQATQEEVDKAVTELQQAINQLKKKEEVPVVKLASIDENVDQKTATIHYEITDTDNTLQSIQVKVYQNQALKEEQTVDLRTHLVVLNNLAYNTPYTLETIYTYKINQESINNVQKEKETIELVPKKLEITNFNSLKLFKVNDNGSLTNIIGLKEVPQDLANYIVQINSVNNKDILLPVHEIQEVTENGEAKYKVTLSYPELVTYDSTTNDFIENYAFYINKIIPKENVYTTFSELVNAINNNPSGTFTIGADLSASEVVANGDSYITADFTGTLESENGKVYTIYNLNRPLFNAINNGIVKNIHLVDVSITGNQSNVGSLAKTADHATIQNVHAEGTISVPTSIGGLIYEVKHTSISNSSFDGSIQVTTTHNYSTGGLVANLLENSLINKSYANISIIATTNSTEHIIGGLAGKDNQSRIENSFVTGEIKNEGSGGSVGGVIGSAWQNGQLLNIISYVSVKNGNIVQGHTTYKPTYSHVYVVKDEARGKEYASIITIDDKTADNYINDWGIKTVELTQATVMTDYSHLSGYKKERETAYRNMEKLIPLYDRYTILRYGNLVDPSSKLYTTPVLSVTPAKDHQVITDIFEQLSEINQLLVHYSDSTAEWLALSNESSFKNTKLVEFQLGNNLIYTPMQFQNNFESLLNQLKTNFDGIEFLSTDMLQKFGFMWTEEEVQKAQEQAITNYEKDSKNPPLTDEKKQELRMQAEKDLQESKYNKLRDMYLWESFDAIKKNLNQELRSILVNSTVIDMESTGISNYLFNKLKDQAQNLLLGLTYVNRLYNINYGDVNTKELAMYRTDFYGSMVDNLDWLISFGNMSYESLQVKNNYSTFGTQFSTVTGKTNLIDYLDYNRQLFTPNMDENDWFKAATKAFVYEAPSKEVPGAEVKIYPRLKGKYRAEYRNFILPLLNLTSNNVFVVTNMSTITFGLYERYIDEALKKTPDEYAKKVKEFEKTLVHYGDLWAGYYDTWYRIVDDKVKSQLYTRDIPVWDGYWIIDNTQDGYWKNRWVGRYDISVPAMVEFFGAIGKWYNPNGTGAYANGNLVHFVVDAVVSDYGTSTLTHEMTHNFDGGIYFNGYGRRDGEYAENFAMGLLQSPYTKDSSVYGLNLVYEWPENSLRSQNYNPLIFQNDQDLYDYMHGVFDVTYLLDYVEAEVTLSQSKEDQKLLYRKLIFDNGSDKVVDFTEEEWKQMNLKTVNDLIDNSVVSKRYYGGANVGNNAYYQISMYAPIYSALQNSNGASGGIIFRKTAYELLAAKGWTEGFVAYVSNQYKEQAKAEGKTFSDVFIIEKIFGDKYENYAAFKKAMFKERSDKKNQIKSITVQWNNSTHVINNYIDLQALFMEALQYDLLLIKNNQNPRYMDNLKAKIMQSYHLLTNDFKESIFK</sequence>
<evidence type="ECO:0000256" key="1">
    <source>
        <dbReference type="ARBA" id="ARBA00022729"/>
    </source>
</evidence>
<dbReference type="PROSITE" id="PS51109">
    <property type="entry name" value="G5"/>
    <property type="match status" value="1"/>
</dbReference>
<evidence type="ECO:0000256" key="2">
    <source>
        <dbReference type="ARBA" id="ARBA00022801"/>
    </source>
</evidence>
<dbReference type="Gene3D" id="2.20.230.10">
    <property type="entry name" value="Resuscitation-promoting factor rpfb"/>
    <property type="match status" value="1"/>
</dbReference>
<keyword evidence="2" id="KW-0378">Hydrolase</keyword>
<accession>A0A9X3XU70</accession>
<dbReference type="GO" id="GO:0008270">
    <property type="term" value="F:zinc ion binding"/>
    <property type="evidence" value="ECO:0007669"/>
    <property type="project" value="InterPro"/>
</dbReference>
<proteinExistence type="predicted"/>
<keyword evidence="3" id="KW-0175">Coiled coil</keyword>
<evidence type="ECO:0000256" key="3">
    <source>
        <dbReference type="SAM" id="Coils"/>
    </source>
</evidence>
<evidence type="ECO:0000259" key="4">
    <source>
        <dbReference type="PROSITE" id="PS51109"/>
    </source>
</evidence>